<dbReference type="InterPro" id="IPR000917">
    <property type="entry name" value="Sulfatase_N"/>
</dbReference>
<dbReference type="InterPro" id="IPR017850">
    <property type="entry name" value="Alkaline_phosphatase_core_sf"/>
</dbReference>
<evidence type="ECO:0000313" key="6">
    <source>
        <dbReference type="EMBL" id="GEP96350.1"/>
    </source>
</evidence>
<dbReference type="PANTHER" id="PTHR43751">
    <property type="entry name" value="SULFATASE"/>
    <property type="match status" value="1"/>
</dbReference>
<evidence type="ECO:0000256" key="3">
    <source>
        <dbReference type="SAM" id="MobiDB-lite"/>
    </source>
</evidence>
<keyword evidence="2" id="KW-0378">Hydrolase</keyword>
<name>A0A512RL20_9BACT</name>
<dbReference type="InterPro" id="IPR052701">
    <property type="entry name" value="GAG_Ulvan_Degrading_Sulfatases"/>
</dbReference>
<keyword evidence="7" id="KW-1185">Reference proteome</keyword>
<protein>
    <submittedName>
        <fullName evidence="6">Heparan N-sulfatase</fullName>
    </submittedName>
</protein>
<feature type="domain" description="Sulfatase N-terminal" evidence="5">
    <location>
        <begin position="26"/>
        <end position="298"/>
    </location>
</feature>
<dbReference type="PANTHER" id="PTHR43751:SF1">
    <property type="entry name" value="SULFATASE ATSG-RELATED"/>
    <property type="match status" value="1"/>
</dbReference>
<evidence type="ECO:0000256" key="4">
    <source>
        <dbReference type="SAM" id="SignalP"/>
    </source>
</evidence>
<dbReference type="AlphaFoldDB" id="A0A512RL20"/>
<proteinExistence type="inferred from homology"/>
<evidence type="ECO:0000256" key="2">
    <source>
        <dbReference type="ARBA" id="ARBA00022801"/>
    </source>
</evidence>
<dbReference type="Pfam" id="PF00884">
    <property type="entry name" value="Sulfatase"/>
    <property type="match status" value="1"/>
</dbReference>
<reference evidence="6 7" key="1">
    <citation type="submission" date="2019-07" db="EMBL/GenBank/DDBJ databases">
        <title>Whole genome shotgun sequence of Chitinophaga cymbidii NBRC 109752.</title>
        <authorList>
            <person name="Hosoyama A."/>
            <person name="Uohara A."/>
            <person name="Ohji S."/>
            <person name="Ichikawa N."/>
        </authorList>
    </citation>
    <scope>NUCLEOTIDE SEQUENCE [LARGE SCALE GENOMIC DNA]</scope>
    <source>
        <strain evidence="6 7">NBRC 109752</strain>
    </source>
</reference>
<sequence>MHHRIRKVLIGLMFLASSSLHAQQQPNIILIIGDDISQEDIGCYGNPSIRTPHIDRLAANGLKFTNAFVTSSSCSPSRCSIISGRYPHNTGAAELHNPLPAHLAYFPELLKNAGYYTALAGKWHEGPNTKRAYDTLMGGKKINGDGGEEQWLNLIAHRPKNKPFFFWLAPFDAHRNWGADNNGSWQHHPDSVTVPPTLIDNPATRRDIASYYNEIGRLDYYLGELNKALEQQGIADNTLIIFMADNARPFPGSKTRLYDRGVKTPFILQWPKSIARGGVCSSLVSSIDIASTLLELAGLKPAETFQGKSFAKLLRHPEQPFRNYVFAEHNWHDYEACERSVRTKDFFYLLNLRPQLSNVGAKDVNTGASALALHKAAGNLTALQADPYIAPRPAEELYDLKNDPAQEHNLVNDPAYKKQLAELKKILSQWRTQTADTTPEQLSPDWYDRRTSEPVAGRGKRGEMPGAAKQADRVNHKGPF</sequence>
<evidence type="ECO:0000313" key="7">
    <source>
        <dbReference type="Proteomes" id="UP000321436"/>
    </source>
</evidence>
<dbReference type="InterPro" id="IPR024607">
    <property type="entry name" value="Sulfatase_CS"/>
</dbReference>
<dbReference type="CDD" id="cd16027">
    <property type="entry name" value="SGSH"/>
    <property type="match status" value="1"/>
</dbReference>
<dbReference type="Gene3D" id="3.40.720.10">
    <property type="entry name" value="Alkaline Phosphatase, subunit A"/>
    <property type="match status" value="1"/>
</dbReference>
<organism evidence="6 7">
    <name type="scientific">Chitinophaga cymbidii</name>
    <dbReference type="NCBI Taxonomy" id="1096750"/>
    <lineage>
        <taxon>Bacteria</taxon>
        <taxon>Pseudomonadati</taxon>
        <taxon>Bacteroidota</taxon>
        <taxon>Chitinophagia</taxon>
        <taxon>Chitinophagales</taxon>
        <taxon>Chitinophagaceae</taxon>
        <taxon>Chitinophaga</taxon>
    </lineage>
</organism>
<dbReference type="PROSITE" id="PS00149">
    <property type="entry name" value="SULFATASE_2"/>
    <property type="match status" value="1"/>
</dbReference>
<dbReference type="GO" id="GO:0016787">
    <property type="term" value="F:hydrolase activity"/>
    <property type="evidence" value="ECO:0007669"/>
    <property type="project" value="UniProtKB-KW"/>
</dbReference>
<dbReference type="RefSeq" id="WP_146862228.1">
    <property type="nucleotide sequence ID" value="NZ_BKAU01000002.1"/>
</dbReference>
<feature type="region of interest" description="Disordered" evidence="3">
    <location>
        <begin position="432"/>
        <end position="480"/>
    </location>
</feature>
<dbReference type="SUPFAM" id="SSF53649">
    <property type="entry name" value="Alkaline phosphatase-like"/>
    <property type="match status" value="1"/>
</dbReference>
<comment type="caution">
    <text evidence="6">The sequence shown here is derived from an EMBL/GenBank/DDBJ whole genome shotgun (WGS) entry which is preliminary data.</text>
</comment>
<gene>
    <name evidence="6" type="ORF">CCY01nite_26100</name>
</gene>
<dbReference type="EMBL" id="BKAU01000002">
    <property type="protein sequence ID" value="GEP96350.1"/>
    <property type="molecule type" value="Genomic_DNA"/>
</dbReference>
<comment type="similarity">
    <text evidence="1">Belongs to the sulfatase family.</text>
</comment>
<feature type="signal peptide" evidence="4">
    <location>
        <begin position="1"/>
        <end position="22"/>
    </location>
</feature>
<dbReference type="OrthoDB" id="975025at2"/>
<dbReference type="Proteomes" id="UP000321436">
    <property type="component" value="Unassembled WGS sequence"/>
</dbReference>
<keyword evidence="4" id="KW-0732">Signal</keyword>
<feature type="compositionally biased region" description="Polar residues" evidence="3">
    <location>
        <begin position="432"/>
        <end position="441"/>
    </location>
</feature>
<evidence type="ECO:0000256" key="1">
    <source>
        <dbReference type="ARBA" id="ARBA00008779"/>
    </source>
</evidence>
<evidence type="ECO:0000259" key="5">
    <source>
        <dbReference type="Pfam" id="PF00884"/>
    </source>
</evidence>
<feature type="compositionally biased region" description="Basic and acidic residues" evidence="3">
    <location>
        <begin position="470"/>
        <end position="480"/>
    </location>
</feature>
<accession>A0A512RL20</accession>
<feature type="chain" id="PRO_5022152129" evidence="4">
    <location>
        <begin position="23"/>
        <end position="480"/>
    </location>
</feature>